<evidence type="ECO:0000256" key="2">
    <source>
        <dbReference type="ARBA" id="ARBA00023175"/>
    </source>
</evidence>
<dbReference type="EMBL" id="LVYI01000001">
    <property type="protein sequence ID" value="OAP65448.1"/>
    <property type="molecule type" value="Genomic_DNA"/>
</dbReference>
<keyword evidence="1" id="KW-0493">Microtubule</keyword>
<dbReference type="AlphaFoldDB" id="A0A179A019"/>
<dbReference type="RefSeq" id="XP_018698815.1">
    <property type="nucleotide sequence ID" value="XM_018832936.1"/>
</dbReference>
<dbReference type="PROSITE" id="PS50067">
    <property type="entry name" value="KINESIN_MOTOR_2"/>
    <property type="match status" value="1"/>
</dbReference>
<dbReference type="STRING" id="1367422.A0A179A019"/>
<keyword evidence="2 3" id="KW-0505">Motor protein</keyword>
<dbReference type="GeneID" id="30005590"/>
<dbReference type="Gene3D" id="1.10.150.320">
    <property type="entry name" value="Photosystem II 12 kDa extrinsic protein"/>
    <property type="match status" value="1"/>
</dbReference>
<evidence type="ECO:0000256" key="4">
    <source>
        <dbReference type="SAM" id="MobiDB-lite"/>
    </source>
</evidence>
<keyword evidence="7" id="KW-1185">Reference proteome</keyword>
<dbReference type="InterPro" id="IPR027640">
    <property type="entry name" value="Kinesin-like_fam"/>
</dbReference>
<feature type="region of interest" description="Disordered" evidence="4">
    <location>
        <begin position="559"/>
        <end position="653"/>
    </location>
</feature>
<evidence type="ECO:0000256" key="1">
    <source>
        <dbReference type="ARBA" id="ARBA00022701"/>
    </source>
</evidence>
<dbReference type="InterPro" id="IPR010994">
    <property type="entry name" value="RuvA_2-like"/>
</dbReference>
<dbReference type="GO" id="GO:0007052">
    <property type="term" value="P:mitotic spindle organization"/>
    <property type="evidence" value="ECO:0007669"/>
    <property type="project" value="TreeGrafter"/>
</dbReference>
<dbReference type="Gene3D" id="3.40.850.10">
    <property type="entry name" value="Kinesin motor domain"/>
    <property type="match status" value="1"/>
</dbReference>
<evidence type="ECO:0000313" key="6">
    <source>
        <dbReference type="EMBL" id="OAP65448.1"/>
    </source>
</evidence>
<keyword evidence="3" id="KW-0547">Nucleotide-binding</keyword>
<dbReference type="GO" id="GO:0051231">
    <property type="term" value="P:spindle elongation"/>
    <property type="evidence" value="ECO:0007669"/>
    <property type="project" value="TreeGrafter"/>
</dbReference>
<feature type="compositionally biased region" description="Basic and acidic residues" evidence="4">
    <location>
        <begin position="575"/>
        <end position="592"/>
    </location>
</feature>
<feature type="domain" description="Kinesin motor" evidence="5">
    <location>
        <begin position="2"/>
        <end position="333"/>
    </location>
</feature>
<evidence type="ECO:0000313" key="7">
    <source>
        <dbReference type="Proteomes" id="UP000078343"/>
    </source>
</evidence>
<dbReference type="GO" id="GO:0005524">
    <property type="term" value="F:ATP binding"/>
    <property type="evidence" value="ECO:0007669"/>
    <property type="project" value="UniProtKB-UniRule"/>
</dbReference>
<keyword evidence="3" id="KW-0067">ATP-binding</keyword>
<evidence type="ECO:0000256" key="3">
    <source>
        <dbReference type="PROSITE-ProRule" id="PRU00283"/>
    </source>
</evidence>
<gene>
    <name evidence="6" type="ORF">AYL99_01420</name>
</gene>
<feature type="binding site" evidence="3">
    <location>
        <begin position="89"/>
        <end position="96"/>
    </location>
    <ligand>
        <name>ATP</name>
        <dbReference type="ChEBI" id="CHEBI:30616"/>
    </ligand>
</feature>
<accession>A0A179A019</accession>
<dbReference type="InterPro" id="IPR027417">
    <property type="entry name" value="P-loop_NTPase"/>
</dbReference>
<organism evidence="6 7">
    <name type="scientific">Fonsecaea erecta</name>
    <dbReference type="NCBI Taxonomy" id="1367422"/>
    <lineage>
        <taxon>Eukaryota</taxon>
        <taxon>Fungi</taxon>
        <taxon>Dikarya</taxon>
        <taxon>Ascomycota</taxon>
        <taxon>Pezizomycotina</taxon>
        <taxon>Eurotiomycetes</taxon>
        <taxon>Chaetothyriomycetidae</taxon>
        <taxon>Chaetothyriales</taxon>
        <taxon>Herpotrichiellaceae</taxon>
        <taxon>Fonsecaea</taxon>
    </lineage>
</organism>
<dbReference type="CDD" id="cd00106">
    <property type="entry name" value="KISc"/>
    <property type="match status" value="1"/>
</dbReference>
<dbReference type="InterPro" id="IPR001752">
    <property type="entry name" value="Kinesin_motor_dom"/>
</dbReference>
<evidence type="ECO:0000259" key="5">
    <source>
        <dbReference type="PROSITE" id="PS50067"/>
    </source>
</evidence>
<dbReference type="InterPro" id="IPR036961">
    <property type="entry name" value="Kinesin_motor_dom_sf"/>
</dbReference>
<sequence length="731" mass="80739">MSVRVVARVRPLLKTELEKDQIVTSHNGPDGKPTIVKIPNPKNFAEEYSFQFNSVYEQHATQQEIFDAEVAPTVKHLFLGYDVTIFAYGSTGTGKTHTMRGGKSLADRGMIPRLLSSIYRKSRAIEKSGSGETAVDVAMSYYEIYNDRVFDLFEAPEKRTATGLPIREAEGGKTVVVGLTEMPCASLKDFEVLYDKANANRSTGATKLNAHSSRSHAILCVKVTITTPTETRVSTASAIDLAGSEDNRRTGNGKDRMVESASINKSLFVLAQCVEAISKKQQRIPYRESKMTRILSLGQNNGFTVMILNLAPVKAYHLDTLSSLNFANRTKKIEVREVENEPIFKGPPRQVPGAPVGGPTMQRQPLRPLTHVVNVNLAANRDTTTKNEKPAKAFAVYSDKNKASIGAKPVPQKSSPLKRTADASFLTSTRPPKISRPTPNFIRRGPECQPLGMDKSSIETLVEKKVSEILAARALNAPNPAPQKSISEEVQRRLDSIEKRLEGQDGERAEGLSYLFMAKQHQARGELGSALKMYELARPYFPDNEKLKGKIERLRERLAAQKTESSETAPAVDDEFTRSGELARRKTSRSNDEGDESYQDDDNGGSAYHESDEDEDAHRSRPKKQSKQQKRRARASSPDPLAQQTSSELSAAVTPRTHHLLKVINTRDITKIKTLHGLGAKRAEGIVEYLNEQGADGAGEVFVRSWNDLAKLKGIGKKTLETMREGVQVAL</sequence>
<dbReference type="GO" id="GO:0008017">
    <property type="term" value="F:microtubule binding"/>
    <property type="evidence" value="ECO:0007669"/>
    <property type="project" value="InterPro"/>
</dbReference>
<dbReference type="PRINTS" id="PR00380">
    <property type="entry name" value="KINESINHEAVY"/>
</dbReference>
<dbReference type="GO" id="GO:0003777">
    <property type="term" value="F:microtubule motor activity"/>
    <property type="evidence" value="ECO:0007669"/>
    <property type="project" value="InterPro"/>
</dbReference>
<dbReference type="SUPFAM" id="SSF47781">
    <property type="entry name" value="RuvA domain 2-like"/>
    <property type="match status" value="1"/>
</dbReference>
<protein>
    <recommendedName>
        <fullName evidence="5">Kinesin motor domain-containing protein</fullName>
    </recommendedName>
</protein>
<dbReference type="Proteomes" id="UP000078343">
    <property type="component" value="Unassembled WGS sequence"/>
</dbReference>
<dbReference type="OrthoDB" id="3176171at2759"/>
<dbReference type="GO" id="GO:0005874">
    <property type="term" value="C:microtubule"/>
    <property type="evidence" value="ECO:0007669"/>
    <property type="project" value="UniProtKB-KW"/>
</dbReference>
<dbReference type="SUPFAM" id="SSF52540">
    <property type="entry name" value="P-loop containing nucleoside triphosphate hydrolases"/>
    <property type="match status" value="1"/>
</dbReference>
<dbReference type="PANTHER" id="PTHR47969:SF9">
    <property type="entry name" value="KINESIN-LIKE PROTEIN"/>
    <property type="match status" value="1"/>
</dbReference>
<comment type="caution">
    <text evidence="6">The sequence shown here is derived from an EMBL/GenBank/DDBJ whole genome shotgun (WGS) entry which is preliminary data.</text>
</comment>
<dbReference type="GO" id="GO:0007018">
    <property type="term" value="P:microtubule-based movement"/>
    <property type="evidence" value="ECO:0007669"/>
    <property type="project" value="InterPro"/>
</dbReference>
<name>A0A179A019_9EURO</name>
<proteinExistence type="inferred from homology"/>
<dbReference type="SMART" id="SM00129">
    <property type="entry name" value="KISc"/>
    <property type="match status" value="1"/>
</dbReference>
<dbReference type="Pfam" id="PF00225">
    <property type="entry name" value="Kinesin"/>
    <property type="match status" value="1"/>
</dbReference>
<feature type="region of interest" description="Disordered" evidence="4">
    <location>
        <begin position="427"/>
        <end position="452"/>
    </location>
</feature>
<dbReference type="GO" id="GO:0005875">
    <property type="term" value="C:microtubule associated complex"/>
    <property type="evidence" value="ECO:0007669"/>
    <property type="project" value="TreeGrafter"/>
</dbReference>
<comment type="similarity">
    <text evidence="3">Belongs to the TRAFAC class myosin-kinesin ATPase superfamily. Kinesin family.</text>
</comment>
<feature type="compositionally biased region" description="Acidic residues" evidence="4">
    <location>
        <begin position="593"/>
        <end position="603"/>
    </location>
</feature>
<feature type="compositionally biased region" description="Basic residues" evidence="4">
    <location>
        <begin position="620"/>
        <end position="634"/>
    </location>
</feature>
<reference evidence="6 7" key="1">
    <citation type="submission" date="2016-04" db="EMBL/GenBank/DDBJ databases">
        <title>Draft genome of Fonsecaea erecta CBS 125763.</title>
        <authorList>
            <person name="Weiss V.A."/>
            <person name="Vicente V.A."/>
            <person name="Raittz R.T."/>
            <person name="Moreno L.F."/>
            <person name="De Souza E.M."/>
            <person name="Pedrosa F.O."/>
            <person name="Steffens M.B."/>
            <person name="Faoro H."/>
            <person name="Tadra-Sfeir M.Z."/>
            <person name="Najafzadeh M.J."/>
            <person name="Felipe M.S."/>
            <person name="Teixeira M."/>
            <person name="Sun J."/>
            <person name="Xi L."/>
            <person name="Gomes R."/>
            <person name="De Azevedo C.M."/>
            <person name="Salgado C.G."/>
            <person name="Da Silva M.B."/>
            <person name="Nascimento M.F."/>
            <person name="Queiroz-Telles F."/>
            <person name="Attili D.S."/>
            <person name="Gorbushina A."/>
        </authorList>
    </citation>
    <scope>NUCLEOTIDE SEQUENCE [LARGE SCALE GENOMIC DNA]</scope>
    <source>
        <strain evidence="6 7">CBS 125763</strain>
    </source>
</reference>
<dbReference type="PANTHER" id="PTHR47969">
    <property type="entry name" value="CHROMOSOME-ASSOCIATED KINESIN KIF4A-RELATED"/>
    <property type="match status" value="1"/>
</dbReference>